<evidence type="ECO:0000313" key="1">
    <source>
        <dbReference type="EMBL" id="KAA0198597.1"/>
    </source>
</evidence>
<dbReference type="AlphaFoldDB" id="A0A8E0S7E7"/>
<gene>
    <name evidence="1" type="ORF">FBUS_06253</name>
</gene>
<sequence length="136" mass="15660">MLKCNCRIGLANKFCANSTREVEAPYVSLLLSSLPEVFLLIRFEISRTFLSYRQAALRTRWPGRCETVRRKNATYFIDGAHTDDSIQVSFTVIYSLTSPLVRQIRTLFARCILKLIAYTSPRVFHVLLPPRPPLPR</sequence>
<accession>A0A8E0S7E7</accession>
<keyword evidence="2" id="KW-1185">Reference proteome</keyword>
<reference evidence="1" key="1">
    <citation type="submission" date="2019-05" db="EMBL/GenBank/DDBJ databases">
        <title>Annotation for the trematode Fasciolopsis buski.</title>
        <authorList>
            <person name="Choi Y.-J."/>
        </authorList>
    </citation>
    <scope>NUCLEOTIDE SEQUENCE</scope>
    <source>
        <strain evidence="1">HT</strain>
        <tissue evidence="1">Whole worm</tissue>
    </source>
</reference>
<dbReference type="OrthoDB" id="5212574at2759"/>
<proteinExistence type="predicted"/>
<organism evidence="1 2">
    <name type="scientific">Fasciolopsis buskii</name>
    <dbReference type="NCBI Taxonomy" id="27845"/>
    <lineage>
        <taxon>Eukaryota</taxon>
        <taxon>Metazoa</taxon>
        <taxon>Spiralia</taxon>
        <taxon>Lophotrochozoa</taxon>
        <taxon>Platyhelminthes</taxon>
        <taxon>Trematoda</taxon>
        <taxon>Digenea</taxon>
        <taxon>Plagiorchiida</taxon>
        <taxon>Echinostomata</taxon>
        <taxon>Echinostomatoidea</taxon>
        <taxon>Fasciolidae</taxon>
        <taxon>Fasciolopsis</taxon>
    </lineage>
</organism>
<dbReference type="SUPFAM" id="SSF53244">
    <property type="entry name" value="MurD-like peptide ligases, peptide-binding domain"/>
    <property type="match status" value="1"/>
</dbReference>
<comment type="caution">
    <text evidence="1">The sequence shown here is derived from an EMBL/GenBank/DDBJ whole genome shotgun (WGS) entry which is preliminary data.</text>
</comment>
<evidence type="ECO:0000313" key="2">
    <source>
        <dbReference type="Proteomes" id="UP000728185"/>
    </source>
</evidence>
<protein>
    <submittedName>
        <fullName evidence="1">Uncharacterized protein</fullName>
    </submittedName>
</protein>
<name>A0A8E0S7E7_9TREM</name>
<dbReference type="EMBL" id="LUCM01001616">
    <property type="protein sequence ID" value="KAA0198597.1"/>
    <property type="molecule type" value="Genomic_DNA"/>
</dbReference>
<dbReference type="InterPro" id="IPR036615">
    <property type="entry name" value="Mur_ligase_C_dom_sf"/>
</dbReference>
<dbReference type="GO" id="GO:0016881">
    <property type="term" value="F:acid-amino acid ligase activity"/>
    <property type="evidence" value="ECO:0007669"/>
    <property type="project" value="InterPro"/>
</dbReference>
<dbReference type="Proteomes" id="UP000728185">
    <property type="component" value="Unassembled WGS sequence"/>
</dbReference>